<dbReference type="PANTHER" id="PTHR20882:SF14">
    <property type="entry name" value="CYTOPLASMIC TRNA 2-THIOLATION PROTEIN 2"/>
    <property type="match status" value="1"/>
</dbReference>
<comment type="pathway">
    <text evidence="3">tRNA modification; 5-methoxycarbonylmethyl-2-thiouridine-tRNA biosynthesis.</text>
</comment>
<evidence type="ECO:0000313" key="4">
    <source>
        <dbReference type="EMBL" id="PHH77205.1"/>
    </source>
</evidence>
<organism evidence="4 5">
    <name type="scientific">Ophiocordyceps camponoti-rufipedis</name>
    <dbReference type="NCBI Taxonomy" id="2004952"/>
    <lineage>
        <taxon>Eukaryota</taxon>
        <taxon>Fungi</taxon>
        <taxon>Dikarya</taxon>
        <taxon>Ascomycota</taxon>
        <taxon>Pezizomycotina</taxon>
        <taxon>Sordariomycetes</taxon>
        <taxon>Hypocreomycetidae</taxon>
        <taxon>Hypocreales</taxon>
        <taxon>Ophiocordycipitaceae</taxon>
        <taxon>Ophiocordyceps</taxon>
    </lineage>
</organism>
<comment type="caution">
    <text evidence="4">The sequence shown here is derived from an EMBL/GenBank/DDBJ whole genome shotgun (WGS) entry which is preliminary data.</text>
</comment>
<dbReference type="STRING" id="2004952.A0A2C5Z5T6"/>
<evidence type="ECO:0000256" key="3">
    <source>
        <dbReference type="HAMAP-Rule" id="MF_03054"/>
    </source>
</evidence>
<dbReference type="GO" id="GO:0002143">
    <property type="term" value="P:tRNA wobble position uridine thiolation"/>
    <property type="evidence" value="ECO:0007669"/>
    <property type="project" value="TreeGrafter"/>
</dbReference>
<sequence>MTDTSASKPCTRCKDATAPYTLRNAPTCRNCYITYVEGKAGRRLGALARDTKTSAPPAPRKYLAGLSFGSSSTVMTHILDTSAQFYSSRKSSPAFEPLVVHVDIDLSRSDSAAGDNSALRRVASFRERFPNLSFECVHLSKVLDAKTIDWSALAWLAGVADDGDDPARRLQRLLDSLPSVTSRTHLLRLLIRCLLLHLTIERSCSALLLGHSTTALASLTLSQVANGRGHAIPWQVNDGTFTLCTYDSSGTGEPARVDVPVYYPLRQVLRNEIRCYLDMMPFLRDLVLPDGAASSSVVSHKGSSLEDIVDKYFDGVEGPYSGIVANVVQTTGKLERAPASTFCPLCGLALDEQGDSRWAGELGDSPDGQDGLKRLCYGCRRTLRG</sequence>
<dbReference type="GO" id="GO:0032447">
    <property type="term" value="P:protein urmylation"/>
    <property type="evidence" value="ECO:0007669"/>
    <property type="project" value="UniProtKB-UniRule"/>
</dbReference>
<dbReference type="GO" id="GO:0016783">
    <property type="term" value="F:sulfurtransferase activity"/>
    <property type="evidence" value="ECO:0007669"/>
    <property type="project" value="TreeGrafter"/>
</dbReference>
<keyword evidence="1 3" id="KW-0963">Cytoplasm</keyword>
<dbReference type="EMBL" id="NJES01000129">
    <property type="protein sequence ID" value="PHH77205.1"/>
    <property type="molecule type" value="Genomic_DNA"/>
</dbReference>
<dbReference type="GO" id="GO:0005829">
    <property type="term" value="C:cytosol"/>
    <property type="evidence" value="ECO:0007669"/>
    <property type="project" value="TreeGrafter"/>
</dbReference>
<accession>A0A2C5Z5T6</accession>
<evidence type="ECO:0000256" key="2">
    <source>
        <dbReference type="ARBA" id="ARBA00022694"/>
    </source>
</evidence>
<evidence type="ECO:0000313" key="5">
    <source>
        <dbReference type="Proteomes" id="UP000226431"/>
    </source>
</evidence>
<gene>
    <name evidence="3" type="primary">NCS2</name>
    <name evidence="3" type="synonym">CTU2</name>
    <name evidence="4" type="ORF">CDD80_821</name>
</gene>
<protein>
    <recommendedName>
        <fullName evidence="3">Cytoplasmic tRNA 2-thiolation protein 2</fullName>
    </recommendedName>
</protein>
<dbReference type="OrthoDB" id="25129at2759"/>
<comment type="function">
    <text evidence="3">Plays a central role in 2-thiolation of mcm(5)S(2)U at tRNA wobble positions of tRNA(Lys), tRNA(Glu) and tRNA(Gln). May act by forming a heterodimer with NCS6 that ligates sulfur from thiocarboxylated URM1 onto the uridine of tRNAs at wobble position. Prior mcm(5) tRNA modification by the elongator complex is required for 2-thiolation. May also be involved in protein urmylation.</text>
</comment>
<comment type="subcellular location">
    <subcellularLocation>
        <location evidence="3">Cytoplasm</location>
    </subcellularLocation>
</comment>
<dbReference type="Gene3D" id="3.40.50.620">
    <property type="entry name" value="HUPs"/>
    <property type="match status" value="1"/>
</dbReference>
<dbReference type="PANTHER" id="PTHR20882">
    <property type="entry name" value="CYTOPLASMIC TRNA 2-THIOLATION PROTEIN 2"/>
    <property type="match status" value="1"/>
</dbReference>
<dbReference type="Pfam" id="PF10288">
    <property type="entry name" value="CTU2"/>
    <property type="match status" value="1"/>
</dbReference>
<dbReference type="InterPro" id="IPR019407">
    <property type="entry name" value="CTU2"/>
</dbReference>
<keyword evidence="5" id="KW-1185">Reference proteome</keyword>
<keyword evidence="2 3" id="KW-0819">tRNA processing</keyword>
<dbReference type="HAMAP" id="MF_03054">
    <property type="entry name" value="CTU2"/>
    <property type="match status" value="1"/>
</dbReference>
<dbReference type="GO" id="GO:0000049">
    <property type="term" value="F:tRNA binding"/>
    <property type="evidence" value="ECO:0007669"/>
    <property type="project" value="InterPro"/>
</dbReference>
<reference evidence="4 5" key="1">
    <citation type="submission" date="2017-06" db="EMBL/GenBank/DDBJ databases">
        <title>Ant-infecting Ophiocordyceps genomes reveal a high diversity of potential behavioral manipulation genes and a possible major role for enterotoxins.</title>
        <authorList>
            <person name="De Bekker C."/>
            <person name="Evans H.C."/>
            <person name="Brachmann A."/>
            <person name="Hughes D.P."/>
        </authorList>
    </citation>
    <scope>NUCLEOTIDE SEQUENCE [LARGE SCALE GENOMIC DNA]</scope>
    <source>
        <strain evidence="4 5">Map16</strain>
    </source>
</reference>
<name>A0A2C5Z5T6_9HYPO</name>
<dbReference type="UniPathway" id="UPA00988"/>
<dbReference type="AlphaFoldDB" id="A0A2C5Z5T6"/>
<comment type="similarity">
    <text evidence="3">Belongs to the CTU2/NCS2 family.</text>
</comment>
<dbReference type="SUPFAM" id="SSF52402">
    <property type="entry name" value="Adenine nucleotide alpha hydrolases-like"/>
    <property type="match status" value="1"/>
</dbReference>
<dbReference type="Proteomes" id="UP000226431">
    <property type="component" value="Unassembled WGS sequence"/>
</dbReference>
<evidence type="ECO:0000256" key="1">
    <source>
        <dbReference type="ARBA" id="ARBA00022490"/>
    </source>
</evidence>
<dbReference type="GO" id="GO:0016779">
    <property type="term" value="F:nucleotidyltransferase activity"/>
    <property type="evidence" value="ECO:0007669"/>
    <property type="project" value="UniProtKB-UniRule"/>
</dbReference>
<proteinExistence type="inferred from homology"/>
<dbReference type="InterPro" id="IPR014729">
    <property type="entry name" value="Rossmann-like_a/b/a_fold"/>
</dbReference>